<sequence length="163" mass="17943">MLKYVISGLFVSILALNGSISTPTWAATTPTDTASTSTSTSTEPESQTQRLVIQINKNDPELQDHVLSNIVNLQKHFGMDAIEIEVVAYGPGIWFLTDKSPHKQRIESLLLQNVVFTACGNTLDTIEAKDGKRPTLIEDVDTAQAGIARIMERQNQGWNYLSP</sequence>
<feature type="chain" id="PRO_5012413967" evidence="2">
    <location>
        <begin position="27"/>
        <end position="163"/>
    </location>
</feature>
<evidence type="ECO:0000256" key="2">
    <source>
        <dbReference type="SAM" id="SignalP"/>
    </source>
</evidence>
<dbReference type="PANTHER" id="PTHR37691">
    <property type="entry name" value="BLR3518 PROTEIN"/>
    <property type="match status" value="1"/>
</dbReference>
<gene>
    <name evidence="3" type="ORF">SAMN02745130_00299</name>
</gene>
<organism evidence="3 4">
    <name type="scientific">Thiothrix eikelboomii</name>
    <dbReference type="NCBI Taxonomy" id="92487"/>
    <lineage>
        <taxon>Bacteria</taxon>
        <taxon>Pseudomonadati</taxon>
        <taxon>Pseudomonadota</taxon>
        <taxon>Gammaproteobacteria</taxon>
        <taxon>Thiotrichales</taxon>
        <taxon>Thiotrichaceae</taxon>
        <taxon>Thiothrix</taxon>
    </lineage>
</organism>
<keyword evidence="2" id="KW-0732">Signal</keyword>
<evidence type="ECO:0000256" key="1">
    <source>
        <dbReference type="SAM" id="MobiDB-lite"/>
    </source>
</evidence>
<dbReference type="OrthoDB" id="6368782at2"/>
<dbReference type="EMBL" id="FUYB01000001">
    <property type="protein sequence ID" value="SKA68490.1"/>
    <property type="molecule type" value="Genomic_DNA"/>
</dbReference>
<evidence type="ECO:0000313" key="4">
    <source>
        <dbReference type="Proteomes" id="UP000190460"/>
    </source>
</evidence>
<dbReference type="Gene3D" id="3.40.1260.10">
    <property type="entry name" value="DsrEFH-like"/>
    <property type="match status" value="1"/>
</dbReference>
<protein>
    <submittedName>
        <fullName evidence="3">Uncharacterized protein</fullName>
    </submittedName>
</protein>
<dbReference type="Proteomes" id="UP000190460">
    <property type="component" value="Unassembled WGS sequence"/>
</dbReference>
<reference evidence="3 4" key="1">
    <citation type="submission" date="2017-02" db="EMBL/GenBank/DDBJ databases">
        <authorList>
            <person name="Peterson S.W."/>
        </authorList>
    </citation>
    <scope>NUCLEOTIDE SEQUENCE [LARGE SCALE GENOMIC DNA]</scope>
    <source>
        <strain evidence="3 4">ATCC 49788</strain>
    </source>
</reference>
<evidence type="ECO:0000313" key="3">
    <source>
        <dbReference type="EMBL" id="SKA68490.1"/>
    </source>
</evidence>
<feature type="signal peptide" evidence="2">
    <location>
        <begin position="1"/>
        <end position="26"/>
    </location>
</feature>
<dbReference type="STRING" id="92487.SAMN02745130_00299"/>
<dbReference type="AlphaFoldDB" id="A0A1T4VU16"/>
<dbReference type="InterPro" id="IPR027396">
    <property type="entry name" value="DsrEFH-like"/>
</dbReference>
<feature type="region of interest" description="Disordered" evidence="1">
    <location>
        <begin position="25"/>
        <end position="46"/>
    </location>
</feature>
<dbReference type="PANTHER" id="PTHR37691:SF1">
    <property type="entry name" value="BLR3518 PROTEIN"/>
    <property type="match status" value="1"/>
</dbReference>
<accession>A0A1T4VU16</accession>
<dbReference type="RefSeq" id="WP_078920800.1">
    <property type="nucleotide sequence ID" value="NZ_FUYB01000001.1"/>
</dbReference>
<dbReference type="SUPFAM" id="SSF75169">
    <property type="entry name" value="DsrEFH-like"/>
    <property type="match status" value="1"/>
</dbReference>
<proteinExistence type="predicted"/>
<name>A0A1T4VU16_9GAMM</name>
<keyword evidence="4" id="KW-1185">Reference proteome</keyword>